<name>A0A2M4DEY3_ANODA</name>
<keyword evidence="1" id="KW-0732">Signal</keyword>
<reference evidence="2" key="1">
    <citation type="submission" date="2018-01" db="EMBL/GenBank/DDBJ databases">
        <title>An insight into the sialome of Amazonian anophelines.</title>
        <authorList>
            <person name="Ribeiro J.M."/>
            <person name="Scarpassa V."/>
            <person name="Calvo E."/>
        </authorList>
    </citation>
    <scope>NUCLEOTIDE SEQUENCE</scope>
</reference>
<dbReference type="AlphaFoldDB" id="A0A2M4DEY3"/>
<feature type="signal peptide" evidence="1">
    <location>
        <begin position="1"/>
        <end position="22"/>
    </location>
</feature>
<accession>A0A2M4DEY3</accession>
<dbReference type="EMBL" id="GGFL01011881">
    <property type="protein sequence ID" value="MBW76059.1"/>
    <property type="molecule type" value="Transcribed_RNA"/>
</dbReference>
<protein>
    <submittedName>
        <fullName evidence="2">Putative secreted protein</fullName>
    </submittedName>
</protein>
<evidence type="ECO:0000313" key="2">
    <source>
        <dbReference type="EMBL" id="MBW76059.1"/>
    </source>
</evidence>
<feature type="chain" id="PRO_5014805178" evidence="1">
    <location>
        <begin position="23"/>
        <end position="72"/>
    </location>
</feature>
<proteinExistence type="predicted"/>
<sequence length="72" mass="8423">MLQAYFRLAAFWCIIAALRVLCVPSGNLHIMCAACAAGRRAKWEVQYDFFRRLFFSPHCQQLMPREIVERSN</sequence>
<evidence type="ECO:0000256" key="1">
    <source>
        <dbReference type="SAM" id="SignalP"/>
    </source>
</evidence>
<organism evidence="2">
    <name type="scientific">Anopheles darlingi</name>
    <name type="common">Mosquito</name>
    <dbReference type="NCBI Taxonomy" id="43151"/>
    <lineage>
        <taxon>Eukaryota</taxon>
        <taxon>Metazoa</taxon>
        <taxon>Ecdysozoa</taxon>
        <taxon>Arthropoda</taxon>
        <taxon>Hexapoda</taxon>
        <taxon>Insecta</taxon>
        <taxon>Pterygota</taxon>
        <taxon>Neoptera</taxon>
        <taxon>Endopterygota</taxon>
        <taxon>Diptera</taxon>
        <taxon>Nematocera</taxon>
        <taxon>Culicoidea</taxon>
        <taxon>Culicidae</taxon>
        <taxon>Anophelinae</taxon>
        <taxon>Anopheles</taxon>
    </lineage>
</organism>